<keyword evidence="3" id="KW-1185">Reference proteome</keyword>
<dbReference type="InterPro" id="IPR001810">
    <property type="entry name" value="F-box_dom"/>
</dbReference>
<organism evidence="2 3">
    <name type="scientific">Colletotrichum incanum</name>
    <name type="common">Soybean anthracnose fungus</name>
    <dbReference type="NCBI Taxonomy" id="1573173"/>
    <lineage>
        <taxon>Eukaryota</taxon>
        <taxon>Fungi</taxon>
        <taxon>Dikarya</taxon>
        <taxon>Ascomycota</taxon>
        <taxon>Pezizomycotina</taxon>
        <taxon>Sordariomycetes</taxon>
        <taxon>Hypocreomycetidae</taxon>
        <taxon>Glomerellales</taxon>
        <taxon>Glomerellaceae</taxon>
        <taxon>Colletotrichum</taxon>
        <taxon>Colletotrichum spaethianum species complex</taxon>
    </lineage>
</organism>
<feature type="compositionally biased region" description="Basic and acidic residues" evidence="1">
    <location>
        <begin position="341"/>
        <end position="355"/>
    </location>
</feature>
<comment type="caution">
    <text evidence="2">The sequence shown here is derived from an EMBL/GenBank/DDBJ whole genome shotgun (WGS) entry which is preliminary data.</text>
</comment>
<dbReference type="InterPro" id="IPR036047">
    <property type="entry name" value="F-box-like_dom_sf"/>
</dbReference>
<evidence type="ECO:0000313" key="3">
    <source>
        <dbReference type="Proteomes" id="UP000076584"/>
    </source>
</evidence>
<dbReference type="Proteomes" id="UP000076584">
    <property type="component" value="Unassembled WGS sequence"/>
</dbReference>
<gene>
    <name evidence="2" type="ORF">CI238_10817</name>
</gene>
<dbReference type="Pfam" id="PF12937">
    <property type="entry name" value="F-box-like"/>
    <property type="match status" value="1"/>
</dbReference>
<feature type="compositionally biased region" description="Basic and acidic residues" evidence="1">
    <location>
        <begin position="1"/>
        <end position="10"/>
    </location>
</feature>
<dbReference type="CDD" id="cd09917">
    <property type="entry name" value="F-box_SF"/>
    <property type="match status" value="1"/>
</dbReference>
<dbReference type="OrthoDB" id="3642468at2759"/>
<accession>A0A167BTR7</accession>
<reference evidence="2 3" key="1">
    <citation type="submission" date="2015-06" db="EMBL/GenBank/DDBJ databases">
        <title>Survival trade-offs in plant roots during colonization by closely related pathogenic and mutualistic fungi.</title>
        <authorList>
            <person name="Hacquard S."/>
            <person name="Kracher B."/>
            <person name="Hiruma K."/>
            <person name="Weinman A."/>
            <person name="Muench P."/>
            <person name="Garrido Oter R."/>
            <person name="Ver Loren van Themaat E."/>
            <person name="Dallerey J.-F."/>
            <person name="Damm U."/>
            <person name="Henrissat B."/>
            <person name="Lespinet O."/>
            <person name="Thon M."/>
            <person name="Kemen E."/>
            <person name="McHardy A.C."/>
            <person name="Schulze-Lefert P."/>
            <person name="O'Connell R.J."/>
        </authorList>
    </citation>
    <scope>NUCLEOTIDE SEQUENCE [LARGE SCALE GENOMIC DNA]</scope>
    <source>
        <strain evidence="2 3">MAFF 238704</strain>
    </source>
</reference>
<dbReference type="Gene3D" id="1.20.1280.50">
    <property type="match status" value="1"/>
</dbReference>
<dbReference type="SUPFAM" id="SSF81383">
    <property type="entry name" value="F-box domain"/>
    <property type="match status" value="1"/>
</dbReference>
<evidence type="ECO:0000256" key="1">
    <source>
        <dbReference type="SAM" id="MobiDB-lite"/>
    </source>
</evidence>
<dbReference type="EMBL" id="LFIW01001595">
    <property type="protein sequence ID" value="KZL81731.1"/>
    <property type="molecule type" value="Genomic_DNA"/>
</dbReference>
<feature type="compositionally biased region" description="Basic and acidic residues" evidence="1">
    <location>
        <begin position="30"/>
        <end position="39"/>
    </location>
</feature>
<protein>
    <submittedName>
        <fullName evidence="2">F-box domain-containing protein</fullName>
    </submittedName>
</protein>
<feature type="region of interest" description="Disordered" evidence="1">
    <location>
        <begin position="326"/>
        <end position="358"/>
    </location>
</feature>
<dbReference type="STRING" id="1573173.A0A167BTR7"/>
<evidence type="ECO:0000313" key="2">
    <source>
        <dbReference type="EMBL" id="KZL81731.1"/>
    </source>
</evidence>
<feature type="region of interest" description="Disordered" evidence="1">
    <location>
        <begin position="1"/>
        <end position="63"/>
    </location>
</feature>
<dbReference type="AlphaFoldDB" id="A0A167BTR7"/>
<proteinExistence type="predicted"/>
<dbReference type="PROSITE" id="PS50181">
    <property type="entry name" value="FBOX"/>
    <property type="match status" value="1"/>
</dbReference>
<sequence length="421" mass="47427">MPSHMKRAEGNPDSLAEGLRGIQIGQAASSKEKTREDQKLVPSNAPTTPGVSPPQPPQTTSVGDDAIMTVINSDGTTSFYTSTGKLLDAELPRPSEATKAVTDSDRVTAKGSLNVRSKKTERMKRKLEKKTAKSSCRQPTHFLHLPNEILVSIMMYMLPSDIYKVGQTCHALRELVQHNEALLSRHVISTRYSVLGQCFRLPVSLDDIDPKLHAVLQYDTRIEMLGIHRRYRHIPQPDPFKACTCLTCVLRWQALFTIVDFNHWQSDLATGNPIPIMSRGEEPEWNEKLKEKTARIVLKALDSPLTYACLLDMHLKNTCASIRRQTENKGNRRRHFGMSKADADSGTDHFLERDGPATADMPFQRDGYDLLEAYLPGRTWLKNEKRWAYMPADIHDRDLAWAATRWSPVFAVKPIAKDDAA</sequence>
<name>A0A167BTR7_COLIC</name>